<dbReference type="GO" id="GO:0030154">
    <property type="term" value="P:cell differentiation"/>
    <property type="evidence" value="ECO:0007669"/>
    <property type="project" value="UniProtKB-KW"/>
</dbReference>
<feature type="signal peptide" evidence="7">
    <location>
        <begin position="1"/>
        <end position="21"/>
    </location>
</feature>
<dbReference type="GO" id="GO:0005576">
    <property type="term" value="C:extracellular region"/>
    <property type="evidence" value="ECO:0007669"/>
    <property type="project" value="UniProtKB-SubCell"/>
</dbReference>
<comment type="subcellular location">
    <subcellularLocation>
        <location evidence="1">Secreted</location>
    </subcellularLocation>
</comment>
<evidence type="ECO:0000256" key="1">
    <source>
        <dbReference type="ARBA" id="ARBA00004613"/>
    </source>
</evidence>
<dbReference type="Proteomes" id="UP001279734">
    <property type="component" value="Unassembled WGS sequence"/>
</dbReference>
<feature type="region of interest" description="Disordered" evidence="6">
    <location>
        <begin position="54"/>
        <end position="97"/>
    </location>
</feature>
<keyword evidence="5" id="KW-0221">Differentiation</keyword>
<protein>
    <submittedName>
        <fullName evidence="8">Uncharacterized protein</fullName>
    </submittedName>
</protein>
<dbReference type="PANTHER" id="PTHR36349:SF2">
    <property type="entry name" value="PROTEIN CLAVATA 3"/>
    <property type="match status" value="1"/>
</dbReference>
<dbReference type="PANTHER" id="PTHR36349">
    <property type="entry name" value="PROTEIN CLAVATA 3"/>
    <property type="match status" value="1"/>
</dbReference>
<keyword evidence="4 7" id="KW-0732">Signal</keyword>
<organism evidence="8 9">
    <name type="scientific">Nepenthes gracilis</name>
    <name type="common">Slender pitcher plant</name>
    <dbReference type="NCBI Taxonomy" id="150966"/>
    <lineage>
        <taxon>Eukaryota</taxon>
        <taxon>Viridiplantae</taxon>
        <taxon>Streptophyta</taxon>
        <taxon>Embryophyta</taxon>
        <taxon>Tracheophyta</taxon>
        <taxon>Spermatophyta</taxon>
        <taxon>Magnoliopsida</taxon>
        <taxon>eudicotyledons</taxon>
        <taxon>Gunneridae</taxon>
        <taxon>Pentapetalae</taxon>
        <taxon>Caryophyllales</taxon>
        <taxon>Nepenthaceae</taxon>
        <taxon>Nepenthes</taxon>
    </lineage>
</organism>
<evidence type="ECO:0000256" key="6">
    <source>
        <dbReference type="SAM" id="MobiDB-lite"/>
    </source>
</evidence>
<evidence type="ECO:0000256" key="7">
    <source>
        <dbReference type="SAM" id="SignalP"/>
    </source>
</evidence>
<dbReference type="EMBL" id="BSYO01000001">
    <property type="protein sequence ID" value="GMG98414.1"/>
    <property type="molecule type" value="Genomic_DNA"/>
</dbReference>
<dbReference type="InterPro" id="IPR044962">
    <property type="entry name" value="CLV3/ESR"/>
</dbReference>
<evidence type="ECO:0000256" key="5">
    <source>
        <dbReference type="ARBA" id="ARBA00022782"/>
    </source>
</evidence>
<feature type="compositionally biased region" description="Basic and acidic residues" evidence="6">
    <location>
        <begin position="81"/>
        <end position="90"/>
    </location>
</feature>
<reference evidence="8" key="1">
    <citation type="submission" date="2023-05" db="EMBL/GenBank/DDBJ databases">
        <title>Nepenthes gracilis genome sequencing.</title>
        <authorList>
            <person name="Fukushima K."/>
        </authorList>
    </citation>
    <scope>NUCLEOTIDE SEQUENCE</scope>
    <source>
        <strain evidence="8">SING2019-196</strain>
    </source>
</reference>
<dbReference type="AlphaFoldDB" id="A0AAD3RWJ5"/>
<evidence type="ECO:0000313" key="9">
    <source>
        <dbReference type="Proteomes" id="UP001279734"/>
    </source>
</evidence>
<comment type="similarity">
    <text evidence="2">Belongs to the CLV3/ESR signal peptide family.</text>
</comment>
<accession>A0AAD3RWJ5</accession>
<evidence type="ECO:0000313" key="8">
    <source>
        <dbReference type="EMBL" id="GMG98414.1"/>
    </source>
</evidence>
<sequence length="97" mass="10382">MANRLAPMLVLFMVVIMQSEASISAASDGKTDYGCSSPEAADYNRKILKDAVVQGSASRGGGEQRLIDGEELRRVPSGPDPMHHNGESPKKPRKSSP</sequence>
<proteinExistence type="inferred from homology"/>
<evidence type="ECO:0000256" key="3">
    <source>
        <dbReference type="ARBA" id="ARBA00022525"/>
    </source>
</evidence>
<comment type="caution">
    <text evidence="8">The sequence shown here is derived from an EMBL/GenBank/DDBJ whole genome shotgun (WGS) entry which is preliminary data.</text>
</comment>
<feature type="compositionally biased region" description="Basic and acidic residues" evidence="6">
    <location>
        <begin position="65"/>
        <end position="74"/>
    </location>
</feature>
<evidence type="ECO:0000256" key="4">
    <source>
        <dbReference type="ARBA" id="ARBA00022729"/>
    </source>
</evidence>
<feature type="chain" id="PRO_5041938384" evidence="7">
    <location>
        <begin position="22"/>
        <end position="97"/>
    </location>
</feature>
<evidence type="ECO:0000256" key="2">
    <source>
        <dbReference type="ARBA" id="ARBA00005416"/>
    </source>
</evidence>
<keyword evidence="3" id="KW-0964">Secreted</keyword>
<dbReference type="GO" id="GO:0033612">
    <property type="term" value="F:receptor serine/threonine kinase binding"/>
    <property type="evidence" value="ECO:0007669"/>
    <property type="project" value="InterPro"/>
</dbReference>
<keyword evidence="9" id="KW-1185">Reference proteome</keyword>
<name>A0AAD3RWJ5_NEPGR</name>
<gene>
    <name evidence="8" type="ORF">Nepgr_000254</name>
</gene>